<evidence type="ECO:0000313" key="1">
    <source>
        <dbReference type="EMBL" id="CAL1591024.1"/>
    </source>
</evidence>
<protein>
    <submittedName>
        <fullName evidence="1">Uncharacterized protein</fullName>
    </submittedName>
</protein>
<reference evidence="1 2" key="1">
    <citation type="submission" date="2024-04" db="EMBL/GenBank/DDBJ databases">
        <authorList>
            <person name="Waldvogel A.-M."/>
            <person name="Schoenle A."/>
        </authorList>
    </citation>
    <scope>NUCLEOTIDE SEQUENCE [LARGE SCALE GENOMIC DNA]</scope>
</reference>
<dbReference type="AlphaFoldDB" id="A0AAV2KUK8"/>
<organism evidence="1 2">
    <name type="scientific">Knipowitschia caucasica</name>
    <name type="common">Caucasian dwarf goby</name>
    <name type="synonym">Pomatoschistus caucasicus</name>
    <dbReference type="NCBI Taxonomy" id="637954"/>
    <lineage>
        <taxon>Eukaryota</taxon>
        <taxon>Metazoa</taxon>
        <taxon>Chordata</taxon>
        <taxon>Craniata</taxon>
        <taxon>Vertebrata</taxon>
        <taxon>Euteleostomi</taxon>
        <taxon>Actinopterygii</taxon>
        <taxon>Neopterygii</taxon>
        <taxon>Teleostei</taxon>
        <taxon>Neoteleostei</taxon>
        <taxon>Acanthomorphata</taxon>
        <taxon>Gobiaria</taxon>
        <taxon>Gobiiformes</taxon>
        <taxon>Gobioidei</taxon>
        <taxon>Gobiidae</taxon>
        <taxon>Gobiinae</taxon>
        <taxon>Knipowitschia</taxon>
    </lineage>
</organism>
<evidence type="ECO:0000313" key="2">
    <source>
        <dbReference type="Proteomes" id="UP001497482"/>
    </source>
</evidence>
<keyword evidence="2" id="KW-1185">Reference proteome</keyword>
<gene>
    <name evidence="1" type="ORF">KC01_LOCUS20444</name>
</gene>
<name>A0AAV2KUK8_KNICA</name>
<accession>A0AAV2KUK8</accession>
<sequence length="116" mass="12592">MPDATPVAARSDATPVAAFCRTLQRHAGGRCSTPRRWPPPAACPTPRRWPHTTPVAARPVATPVAASSVATKVAARFNATPVILTTPVVCCAMRLINSLFFFTVRLRALYDGWRDH</sequence>
<proteinExistence type="predicted"/>
<dbReference type="EMBL" id="OZ035841">
    <property type="protein sequence ID" value="CAL1591024.1"/>
    <property type="molecule type" value="Genomic_DNA"/>
</dbReference>
<dbReference type="Proteomes" id="UP001497482">
    <property type="component" value="Chromosome 19"/>
</dbReference>